<name>A0ABQ6V896_9MICO</name>
<keyword evidence="2" id="KW-1185">Reference proteome</keyword>
<dbReference type="InterPro" id="IPR011200">
    <property type="entry name" value="UCP012608"/>
</dbReference>
<proteinExistence type="predicted"/>
<evidence type="ECO:0000313" key="2">
    <source>
        <dbReference type="Proteomes" id="UP000478836"/>
    </source>
</evidence>
<dbReference type="Proteomes" id="UP000478836">
    <property type="component" value="Unassembled WGS sequence"/>
</dbReference>
<dbReference type="EMBL" id="WAAO01000001">
    <property type="protein sequence ID" value="KAB1866548.1"/>
    <property type="molecule type" value="Genomic_DNA"/>
</dbReference>
<sequence length="325" mass="35625">MTHGIADGYRRFAESEAAGVSQTYFDWAMGVAEDQAVLGLIGALPMFKRQPNLVFAAARFVGAPVGGYAEFRDWLIEHWEVVVPVIMSRSTQTNEAARCAVLLPLLAELDEPLALIEAGASAGLVLYPDRYSYRYTVDGGPTAVLHPADGPSLVEIPCTIDAPSLPTSIPRIAWRAGADLNPIDVADADQLAWLETLVWPEHAERRERLHRAAEIVASDPPQLVAGDIIDRIPELVAQAPADCRVVVFHSAVLVYLTEERRNVFVDLMRSMDDVTWISNEGAGVLPFITEKVDAETRGRTILARDGEPIALVGPHGQSFRRLRTR</sequence>
<dbReference type="Pfam" id="PF10094">
    <property type="entry name" value="DUF2332"/>
    <property type="match status" value="1"/>
</dbReference>
<dbReference type="GeneID" id="77475122"/>
<reference evidence="2" key="1">
    <citation type="submission" date="2019-09" db="EMBL/GenBank/DDBJ databases">
        <title>Whole genome sequencing of Microbacterium maritypicum.</title>
        <authorList>
            <person name="Lenchi N."/>
        </authorList>
    </citation>
    <scope>NUCLEOTIDE SEQUENCE [LARGE SCALE GENOMIC DNA]</scope>
    <source>
        <strain evidence="2">G1</strain>
    </source>
</reference>
<dbReference type="RefSeq" id="WP_151458415.1">
    <property type="nucleotide sequence ID" value="NZ_WAAO01000001.1"/>
</dbReference>
<comment type="caution">
    <text evidence="1">The sequence shown here is derived from an EMBL/GenBank/DDBJ whole genome shotgun (WGS) entry which is preliminary data.</text>
</comment>
<accession>A0ABQ6V896</accession>
<protein>
    <submittedName>
        <fullName evidence="1">DUF2332 domain-containing protein</fullName>
    </submittedName>
</protein>
<evidence type="ECO:0000313" key="1">
    <source>
        <dbReference type="EMBL" id="KAB1866548.1"/>
    </source>
</evidence>
<organism evidence="1 2">
    <name type="scientific">Microbacterium algeriense</name>
    <dbReference type="NCBI Taxonomy" id="2615184"/>
    <lineage>
        <taxon>Bacteria</taxon>
        <taxon>Bacillati</taxon>
        <taxon>Actinomycetota</taxon>
        <taxon>Actinomycetes</taxon>
        <taxon>Micrococcales</taxon>
        <taxon>Microbacteriaceae</taxon>
        <taxon>Microbacterium</taxon>
    </lineage>
</organism>
<gene>
    <name evidence="1" type="ORF">F6A08_01615</name>
</gene>